<evidence type="ECO:0000313" key="8">
    <source>
        <dbReference type="Proteomes" id="UP001163105"/>
    </source>
</evidence>
<dbReference type="GO" id="GO:0015035">
    <property type="term" value="F:protein-disulfide reductase activity"/>
    <property type="evidence" value="ECO:0007669"/>
    <property type="project" value="InterPro"/>
</dbReference>
<evidence type="ECO:0000259" key="6">
    <source>
        <dbReference type="PROSITE" id="PS51352"/>
    </source>
</evidence>
<feature type="active site" description="Nucleophile" evidence="4">
    <location>
        <position position="34"/>
    </location>
</feature>
<evidence type="ECO:0000256" key="5">
    <source>
        <dbReference type="PIRSR" id="PIRSR000077-4"/>
    </source>
</evidence>
<protein>
    <recommendedName>
        <fullName evidence="3">Thioredoxin</fullName>
    </recommendedName>
</protein>
<comment type="similarity">
    <text evidence="1 3">Belongs to the thioredoxin family.</text>
</comment>
<keyword evidence="5" id="KW-0676">Redox-active center</keyword>
<dbReference type="PROSITE" id="PS00194">
    <property type="entry name" value="THIOREDOXIN_1"/>
    <property type="match status" value="1"/>
</dbReference>
<name>A0AB34FFP1_9HYPO</name>
<dbReference type="Proteomes" id="UP001163105">
    <property type="component" value="Unassembled WGS sequence"/>
</dbReference>
<evidence type="ECO:0000256" key="3">
    <source>
        <dbReference type="PIRNR" id="PIRNR000077"/>
    </source>
</evidence>
<dbReference type="FunFam" id="3.40.30.10:FF:000245">
    <property type="entry name" value="Thioredoxin"/>
    <property type="match status" value="1"/>
</dbReference>
<dbReference type="PRINTS" id="PR00421">
    <property type="entry name" value="THIOREDOXIN"/>
</dbReference>
<dbReference type="Pfam" id="PF00085">
    <property type="entry name" value="Thioredoxin"/>
    <property type="match status" value="1"/>
</dbReference>
<dbReference type="InterPro" id="IPR005746">
    <property type="entry name" value="Thioredoxin"/>
</dbReference>
<dbReference type="Gene3D" id="3.40.30.10">
    <property type="entry name" value="Glutaredoxin"/>
    <property type="match status" value="1"/>
</dbReference>
<dbReference type="AlphaFoldDB" id="A0AB34FFP1"/>
<feature type="domain" description="Thioredoxin" evidence="6">
    <location>
        <begin position="1"/>
        <end position="105"/>
    </location>
</feature>
<evidence type="ECO:0000256" key="1">
    <source>
        <dbReference type="ARBA" id="ARBA00008987"/>
    </source>
</evidence>
<dbReference type="PIRSF" id="PIRSF000077">
    <property type="entry name" value="Thioredoxin"/>
    <property type="match status" value="1"/>
</dbReference>
<comment type="caution">
    <text evidence="7">The sequence shown here is derived from an EMBL/GenBank/DDBJ whole genome shotgun (WGS) entry which is preliminary data.</text>
</comment>
<feature type="site" description="Deprotonates C-terminal active site Cys" evidence="4">
    <location>
        <position position="25"/>
    </location>
</feature>
<feature type="site" description="Contributes to redox potential value" evidence="4">
    <location>
        <position position="32"/>
    </location>
</feature>
<proteinExistence type="inferred from homology"/>
<feature type="site" description="Contributes to redox potential value" evidence="4">
    <location>
        <position position="33"/>
    </location>
</feature>
<feature type="disulfide bond" description="Redox-active" evidence="5">
    <location>
        <begin position="31"/>
        <end position="34"/>
    </location>
</feature>
<reference evidence="7" key="1">
    <citation type="submission" date="2023-01" db="EMBL/GenBank/DDBJ databases">
        <title>The growth and conidiation of Purpureocillium lavendulum are regulated by nitrogen source and histone H3K14 acetylation.</title>
        <authorList>
            <person name="Tang P."/>
            <person name="Han J."/>
            <person name="Zhang C."/>
            <person name="Tang P."/>
            <person name="Qi F."/>
            <person name="Zhang K."/>
            <person name="Liang L."/>
        </authorList>
    </citation>
    <scope>NUCLEOTIDE SEQUENCE</scope>
    <source>
        <strain evidence="7">YMF1.00683</strain>
    </source>
</reference>
<dbReference type="PROSITE" id="PS51352">
    <property type="entry name" value="THIOREDOXIN_2"/>
    <property type="match status" value="1"/>
</dbReference>
<dbReference type="EMBL" id="JAQHRD010000008">
    <property type="protein sequence ID" value="KAJ6438249.1"/>
    <property type="molecule type" value="Genomic_DNA"/>
</dbReference>
<feature type="active site" description="Nucleophile" evidence="4">
    <location>
        <position position="31"/>
    </location>
</feature>
<accession>A0AB34FFP1</accession>
<evidence type="ECO:0000256" key="2">
    <source>
        <dbReference type="ARBA" id="ARBA00023157"/>
    </source>
</evidence>
<dbReference type="InterPro" id="IPR013766">
    <property type="entry name" value="Thioredoxin_domain"/>
</dbReference>
<dbReference type="SUPFAM" id="SSF52833">
    <property type="entry name" value="Thioredoxin-like"/>
    <property type="match status" value="1"/>
</dbReference>
<dbReference type="NCBIfam" id="TIGR01068">
    <property type="entry name" value="thioredoxin"/>
    <property type="match status" value="1"/>
</dbReference>
<dbReference type="CDD" id="cd02947">
    <property type="entry name" value="TRX_family"/>
    <property type="match status" value="1"/>
</dbReference>
<sequence length="105" mass="11498">MAVSEITSLEQFEEVIKGNPKVVVDFTASWCPPCKMIKPIFAKLAEEQGEVKFVSVDVDEVPAVTQKYGIRAMPTFMMFKDGEKVDDLTGADQVALKTKVTALAA</sequence>
<evidence type="ECO:0000313" key="7">
    <source>
        <dbReference type="EMBL" id="KAJ6438249.1"/>
    </source>
</evidence>
<evidence type="ECO:0000256" key="4">
    <source>
        <dbReference type="PIRSR" id="PIRSR000077-1"/>
    </source>
</evidence>
<dbReference type="InterPro" id="IPR036249">
    <property type="entry name" value="Thioredoxin-like_sf"/>
</dbReference>
<keyword evidence="8" id="KW-1185">Reference proteome</keyword>
<dbReference type="InterPro" id="IPR017937">
    <property type="entry name" value="Thioredoxin_CS"/>
</dbReference>
<keyword evidence="2 5" id="KW-1015">Disulfide bond</keyword>
<gene>
    <name evidence="7" type="primary">trxA</name>
    <name evidence="7" type="ORF">O9K51_08841</name>
</gene>
<dbReference type="PANTHER" id="PTHR46115">
    <property type="entry name" value="THIOREDOXIN-LIKE PROTEIN 1"/>
    <property type="match status" value="1"/>
</dbReference>
<organism evidence="7 8">
    <name type="scientific">Purpureocillium lavendulum</name>
    <dbReference type="NCBI Taxonomy" id="1247861"/>
    <lineage>
        <taxon>Eukaryota</taxon>
        <taxon>Fungi</taxon>
        <taxon>Dikarya</taxon>
        <taxon>Ascomycota</taxon>
        <taxon>Pezizomycotina</taxon>
        <taxon>Sordariomycetes</taxon>
        <taxon>Hypocreomycetidae</taxon>
        <taxon>Hypocreales</taxon>
        <taxon>Ophiocordycipitaceae</taxon>
        <taxon>Purpureocillium</taxon>
    </lineage>
</organism>